<sequence length="211" mass="23254">MSTLTKSVPKPSQAFTTRQEGILDAAETCFVRNGFHRSTMQDIAREASMSSPNIYRYFVSKEAVLLAMAERERRRAADRIAQFEEAGDKRAALFSTIAYYHLEIPREGAVLRVELWSEATRNSEIEAILREREEQSSAWFIATLAALATSPNCDPVALYGAISALLKGIIVNKAVFPAFDIDPALAQLHALLDAGLAGNLPVQPCRNRTAP</sequence>
<dbReference type="Gene3D" id="1.10.357.10">
    <property type="entry name" value="Tetracycline Repressor, domain 2"/>
    <property type="match status" value="1"/>
</dbReference>
<dbReference type="Pfam" id="PF00440">
    <property type="entry name" value="TetR_N"/>
    <property type="match status" value="1"/>
</dbReference>
<evidence type="ECO:0000313" key="4">
    <source>
        <dbReference type="EMBL" id="CAA2100566.1"/>
    </source>
</evidence>
<dbReference type="InterPro" id="IPR041583">
    <property type="entry name" value="TetR_C_31"/>
</dbReference>
<dbReference type="EMBL" id="LR743504">
    <property type="protein sequence ID" value="CAA2100566.1"/>
    <property type="molecule type" value="Genomic_DNA"/>
</dbReference>
<protein>
    <submittedName>
        <fullName evidence="4">Putative HTH-type transcriptional regulator YfiR</fullName>
    </submittedName>
</protein>
<accession>A0A679IN87</accession>
<evidence type="ECO:0000256" key="2">
    <source>
        <dbReference type="PROSITE-ProRule" id="PRU00335"/>
    </source>
</evidence>
<gene>
    <name evidence="4" type="primary">yfiR</name>
    <name evidence="4" type="ORF">MBUL_00736</name>
</gene>
<evidence type="ECO:0000259" key="3">
    <source>
        <dbReference type="PROSITE" id="PS50977"/>
    </source>
</evidence>
<dbReference type="InterPro" id="IPR050109">
    <property type="entry name" value="HTH-type_TetR-like_transc_reg"/>
</dbReference>
<keyword evidence="1 2" id="KW-0238">DNA-binding</keyword>
<dbReference type="PANTHER" id="PTHR30055">
    <property type="entry name" value="HTH-TYPE TRANSCRIPTIONAL REGULATOR RUTR"/>
    <property type="match status" value="1"/>
</dbReference>
<reference evidence="4" key="1">
    <citation type="submission" date="2019-12" db="EMBL/GenBank/DDBJ databases">
        <authorList>
            <person name="Cremers G."/>
        </authorList>
    </citation>
    <scope>NUCLEOTIDE SEQUENCE</scope>
    <source>
        <strain evidence="4">Mbul1</strain>
    </source>
</reference>
<evidence type="ECO:0000256" key="1">
    <source>
        <dbReference type="ARBA" id="ARBA00023125"/>
    </source>
</evidence>
<dbReference type="PANTHER" id="PTHR30055:SF200">
    <property type="entry name" value="HTH-TYPE TRANSCRIPTIONAL REPRESSOR BDCR"/>
    <property type="match status" value="1"/>
</dbReference>
<dbReference type="InterPro" id="IPR001647">
    <property type="entry name" value="HTH_TetR"/>
</dbReference>
<feature type="DNA-binding region" description="H-T-H motif" evidence="2">
    <location>
        <begin position="39"/>
        <end position="58"/>
    </location>
</feature>
<dbReference type="InterPro" id="IPR009057">
    <property type="entry name" value="Homeodomain-like_sf"/>
</dbReference>
<dbReference type="GO" id="GO:0003700">
    <property type="term" value="F:DNA-binding transcription factor activity"/>
    <property type="evidence" value="ECO:0007669"/>
    <property type="project" value="TreeGrafter"/>
</dbReference>
<dbReference type="SUPFAM" id="SSF48498">
    <property type="entry name" value="Tetracyclin repressor-like, C-terminal domain"/>
    <property type="match status" value="1"/>
</dbReference>
<dbReference type="SUPFAM" id="SSF46689">
    <property type="entry name" value="Homeodomain-like"/>
    <property type="match status" value="1"/>
</dbReference>
<dbReference type="InterPro" id="IPR036271">
    <property type="entry name" value="Tet_transcr_reg_TetR-rel_C_sf"/>
</dbReference>
<name>A0A679IN87_9HYPH</name>
<organism evidence="4">
    <name type="scientific">Methylobacterium bullatum</name>
    <dbReference type="NCBI Taxonomy" id="570505"/>
    <lineage>
        <taxon>Bacteria</taxon>
        <taxon>Pseudomonadati</taxon>
        <taxon>Pseudomonadota</taxon>
        <taxon>Alphaproteobacteria</taxon>
        <taxon>Hyphomicrobiales</taxon>
        <taxon>Methylobacteriaceae</taxon>
        <taxon>Methylobacterium</taxon>
    </lineage>
</organism>
<feature type="domain" description="HTH tetR-type" evidence="3">
    <location>
        <begin position="16"/>
        <end position="76"/>
    </location>
</feature>
<dbReference type="PROSITE" id="PS50977">
    <property type="entry name" value="HTH_TETR_2"/>
    <property type="match status" value="1"/>
</dbReference>
<proteinExistence type="predicted"/>
<dbReference type="Pfam" id="PF17940">
    <property type="entry name" value="TetR_C_31"/>
    <property type="match status" value="1"/>
</dbReference>
<dbReference type="PRINTS" id="PR00455">
    <property type="entry name" value="HTHTETR"/>
</dbReference>
<dbReference type="AlphaFoldDB" id="A0A679IN87"/>
<dbReference type="GO" id="GO:0000976">
    <property type="term" value="F:transcription cis-regulatory region binding"/>
    <property type="evidence" value="ECO:0007669"/>
    <property type="project" value="TreeGrafter"/>
</dbReference>